<evidence type="ECO:0000256" key="4">
    <source>
        <dbReference type="RuleBase" id="RU000383"/>
    </source>
</evidence>
<dbReference type="FunFam" id="1.10.472.10:FF:000089">
    <property type="entry name" value="Cyclin, N-terminal domain containing protein"/>
    <property type="match status" value="1"/>
</dbReference>
<feature type="compositionally biased region" description="Polar residues" evidence="5">
    <location>
        <begin position="566"/>
        <end position="575"/>
    </location>
</feature>
<keyword evidence="9" id="KW-1185">Reference proteome</keyword>
<dbReference type="InterPro" id="IPR036915">
    <property type="entry name" value="Cyclin-like_sf"/>
</dbReference>
<feature type="domain" description="Cyclin-like" evidence="6">
    <location>
        <begin position="439"/>
        <end position="526"/>
    </location>
</feature>
<protein>
    <submittedName>
        <fullName evidence="8">N-terminal domain containing protein</fullName>
    </submittedName>
</protein>
<keyword evidence="2 4" id="KW-0195">Cyclin</keyword>
<organism evidence="8 9">
    <name type="scientific">Stylonychia lemnae</name>
    <name type="common">Ciliate</name>
    <dbReference type="NCBI Taxonomy" id="5949"/>
    <lineage>
        <taxon>Eukaryota</taxon>
        <taxon>Sar</taxon>
        <taxon>Alveolata</taxon>
        <taxon>Ciliophora</taxon>
        <taxon>Intramacronucleata</taxon>
        <taxon>Spirotrichea</taxon>
        <taxon>Stichotrichia</taxon>
        <taxon>Sporadotrichida</taxon>
        <taxon>Oxytrichidae</taxon>
        <taxon>Stylonychinae</taxon>
        <taxon>Stylonychia</taxon>
    </lineage>
</organism>
<evidence type="ECO:0000256" key="5">
    <source>
        <dbReference type="SAM" id="MobiDB-lite"/>
    </source>
</evidence>
<dbReference type="SMART" id="SM01332">
    <property type="entry name" value="Cyclin_C"/>
    <property type="match status" value="1"/>
</dbReference>
<dbReference type="SUPFAM" id="SSF47954">
    <property type="entry name" value="Cyclin-like"/>
    <property type="match status" value="2"/>
</dbReference>
<proteinExistence type="inferred from homology"/>
<dbReference type="InterPro" id="IPR013763">
    <property type="entry name" value="Cyclin-like_dom"/>
</dbReference>
<evidence type="ECO:0000259" key="6">
    <source>
        <dbReference type="SMART" id="SM00385"/>
    </source>
</evidence>
<dbReference type="EMBL" id="CCKQ01002005">
    <property type="protein sequence ID" value="CDW73103.1"/>
    <property type="molecule type" value="Genomic_DNA"/>
</dbReference>
<keyword evidence="1" id="KW-0132">Cell division</keyword>
<dbReference type="Proteomes" id="UP000039865">
    <property type="component" value="Unassembled WGS sequence"/>
</dbReference>
<dbReference type="PROSITE" id="PS00292">
    <property type="entry name" value="CYCLINS"/>
    <property type="match status" value="1"/>
</dbReference>
<feature type="compositionally biased region" description="Low complexity" evidence="5">
    <location>
        <begin position="15"/>
        <end position="32"/>
    </location>
</feature>
<sequence>MSRKQPFGHQQNANFGTSQQNSFSQTQQTFRQIKPTVQPPHFMNTSMSGHGISHGYLNQNSQNQSANINGNINTSGKGTFDKQSKKENDFQKLNKQSTMLYLHHHNNQSNIVNLSSQGTALTGSLITHDSKNSGNNSNSFCISKNPYQGENQNSSRGSSSHLNVHQQLPLKEMHPHEVENRTQNHHHNLPLPHQLNYHQQQQQAAMHEYQSFNNTATGPLMNPSHVSNNKKSGKMFMKETLGSRRNSQDKAHNNSIIHNNNSLIGGAPVIGYAAQENLNKNRPQTSYRLATKNTFQSNNTSLSNIHSNSQNNLHQGQNHQHLQPKILINNMNQLQNKENVGILSNANIPHPQIGAKTQIGSFQKHIESVPQIEHFHSNEIQKETPHLGLSEIERENQHVTLNYGEDIDEYQRELETFFNTQNNLVRHKITPALRARMVDWMIEVLTNFKCDDQTFFLAVSLLDRYFKGKQETREVGDLHIIGVTTMFIASKYEDIYPLKMKMVYEKIAHKKLSIEKIKSLEMDILRVINYRISAPTSLDFLKVYLKQVLNIGKCGKSSKKDKDENQMQVSPTRQQNSEPILIEKMSLYLAKMALHDYELSGKQPSLQAVGSLYVSLKICEQLKKISLITIDIVQKLVQVSKAKEEDIIEVSQRVLYLAQNFDKAFPGLENLRKTHFVNITQLL</sequence>
<name>A0A077ZT94_STYLE</name>
<dbReference type="InterPro" id="IPR006671">
    <property type="entry name" value="Cyclin_N"/>
</dbReference>
<dbReference type="SMART" id="SM00385">
    <property type="entry name" value="CYCLIN"/>
    <property type="match status" value="2"/>
</dbReference>
<feature type="domain" description="Cyclin C-terminal" evidence="7">
    <location>
        <begin position="535"/>
        <end position="682"/>
    </location>
</feature>
<dbReference type="GO" id="GO:0051301">
    <property type="term" value="P:cell division"/>
    <property type="evidence" value="ECO:0007669"/>
    <property type="project" value="UniProtKB-KW"/>
</dbReference>
<reference evidence="8 9" key="1">
    <citation type="submission" date="2014-06" db="EMBL/GenBank/DDBJ databases">
        <authorList>
            <person name="Swart Estienne"/>
        </authorList>
    </citation>
    <scope>NUCLEOTIDE SEQUENCE [LARGE SCALE GENOMIC DNA]</scope>
    <source>
        <strain evidence="8 9">130c</strain>
    </source>
</reference>
<comment type="similarity">
    <text evidence="4">Belongs to the cyclin family.</text>
</comment>
<feature type="domain" description="Cyclin-like" evidence="6">
    <location>
        <begin position="543"/>
        <end position="656"/>
    </location>
</feature>
<evidence type="ECO:0000313" key="9">
    <source>
        <dbReference type="Proteomes" id="UP000039865"/>
    </source>
</evidence>
<evidence type="ECO:0000256" key="3">
    <source>
        <dbReference type="ARBA" id="ARBA00023306"/>
    </source>
</evidence>
<evidence type="ECO:0000313" key="8">
    <source>
        <dbReference type="EMBL" id="CDW73103.1"/>
    </source>
</evidence>
<dbReference type="InParanoid" id="A0A077ZT94"/>
<dbReference type="InterPro" id="IPR048258">
    <property type="entry name" value="Cyclins_cyclin-box"/>
</dbReference>
<feature type="region of interest" description="Disordered" evidence="5">
    <location>
        <begin position="556"/>
        <end position="575"/>
    </location>
</feature>
<evidence type="ECO:0000256" key="2">
    <source>
        <dbReference type="ARBA" id="ARBA00023127"/>
    </source>
</evidence>
<dbReference type="InterPro" id="IPR004367">
    <property type="entry name" value="Cyclin_C-dom"/>
</dbReference>
<dbReference type="CDD" id="cd20537">
    <property type="entry name" value="CYCLIN_CCNO-like_rpt2"/>
    <property type="match status" value="1"/>
</dbReference>
<keyword evidence="3" id="KW-0131">Cell cycle</keyword>
<dbReference type="PANTHER" id="PTHR10177">
    <property type="entry name" value="CYCLINS"/>
    <property type="match status" value="1"/>
</dbReference>
<gene>
    <name evidence="8" type="primary">Contig19677.g20863</name>
    <name evidence="8" type="ORF">STYLEM_2072</name>
</gene>
<feature type="compositionally biased region" description="Low complexity" evidence="5">
    <location>
        <begin position="58"/>
        <end position="73"/>
    </location>
</feature>
<dbReference type="Gene3D" id="1.10.472.10">
    <property type="entry name" value="Cyclin-like"/>
    <property type="match status" value="2"/>
</dbReference>
<dbReference type="Pfam" id="PF02984">
    <property type="entry name" value="Cyclin_C"/>
    <property type="match status" value="1"/>
</dbReference>
<accession>A0A077ZT94</accession>
<evidence type="ECO:0000256" key="1">
    <source>
        <dbReference type="ARBA" id="ARBA00022618"/>
    </source>
</evidence>
<feature type="region of interest" description="Disordered" evidence="5">
    <location>
        <begin position="125"/>
        <end position="164"/>
    </location>
</feature>
<dbReference type="AlphaFoldDB" id="A0A077ZT94"/>
<dbReference type="OrthoDB" id="5590282at2759"/>
<evidence type="ECO:0000259" key="7">
    <source>
        <dbReference type="SMART" id="SM01332"/>
    </source>
</evidence>
<feature type="region of interest" description="Disordered" evidence="5">
    <location>
        <begin position="1"/>
        <end position="84"/>
    </location>
</feature>
<dbReference type="Pfam" id="PF00134">
    <property type="entry name" value="Cyclin_N"/>
    <property type="match status" value="1"/>
</dbReference>
<dbReference type="InterPro" id="IPR039361">
    <property type="entry name" value="Cyclin"/>
</dbReference>